<comment type="function">
    <text evidence="6">Could methylate the ribose at the nucleotide 34 wobble position in tRNA.</text>
</comment>
<evidence type="ECO:0000256" key="4">
    <source>
        <dbReference type="ARBA" id="ARBA00022691"/>
    </source>
</evidence>
<dbReference type="Proteomes" id="UP000182517">
    <property type="component" value="Chromosome"/>
</dbReference>
<comment type="similarity">
    <text evidence="6">Belongs to the class IV-like SAM-binding methyltransferase superfamily. RNA methyltransferase TrmH family. TrmL subfamily.</text>
</comment>
<dbReference type="CDD" id="cd18094">
    <property type="entry name" value="SpoU-like_TrmL"/>
    <property type="match status" value="1"/>
</dbReference>
<keyword evidence="3 6" id="KW-0808">Transferase</keyword>
<evidence type="ECO:0000256" key="2">
    <source>
        <dbReference type="ARBA" id="ARBA00022603"/>
    </source>
</evidence>
<dbReference type="Gene3D" id="3.40.1280.10">
    <property type="match status" value="1"/>
</dbReference>
<feature type="domain" description="tRNA/rRNA methyltransferase SpoU type" evidence="8">
    <location>
        <begin position="5"/>
        <end position="145"/>
    </location>
</feature>
<proteinExistence type="inferred from homology"/>
<evidence type="ECO:0000313" key="10">
    <source>
        <dbReference type="Proteomes" id="UP000182517"/>
    </source>
</evidence>
<dbReference type="KEGG" id="pef:A7E78_01905"/>
<dbReference type="GO" id="GO:0005737">
    <property type="term" value="C:cytoplasm"/>
    <property type="evidence" value="ECO:0007669"/>
    <property type="project" value="UniProtKB-SubCell"/>
</dbReference>
<dbReference type="FunFam" id="3.40.1280.10:FF:000002">
    <property type="entry name" value="Peptidylprolyl isomerase"/>
    <property type="match status" value="1"/>
</dbReference>
<dbReference type="AlphaFoldDB" id="A0A1L3GLA6"/>
<feature type="binding site" evidence="6 7">
    <location>
        <position position="103"/>
    </location>
    <ligand>
        <name>S-adenosyl-L-methionine</name>
        <dbReference type="ChEBI" id="CHEBI:59789"/>
    </ligand>
</feature>
<dbReference type="EC" id="2.1.1.207" evidence="6"/>
<keyword evidence="10" id="KW-1185">Reference proteome</keyword>
<comment type="subcellular location">
    <subcellularLocation>
        <location evidence="6">Cytoplasm</location>
    </subcellularLocation>
</comment>
<dbReference type="SUPFAM" id="SSF75217">
    <property type="entry name" value="alpha/beta knot"/>
    <property type="match status" value="1"/>
</dbReference>
<comment type="catalytic activity">
    <reaction evidence="6">
        <text>cytidine(34) in tRNA + S-adenosyl-L-methionine = 2'-O-methylcytidine(34) in tRNA + S-adenosyl-L-homocysteine + H(+)</text>
        <dbReference type="Rhea" id="RHEA:43084"/>
        <dbReference type="Rhea" id="RHEA-COMP:10331"/>
        <dbReference type="Rhea" id="RHEA-COMP:10332"/>
        <dbReference type="ChEBI" id="CHEBI:15378"/>
        <dbReference type="ChEBI" id="CHEBI:57856"/>
        <dbReference type="ChEBI" id="CHEBI:59789"/>
        <dbReference type="ChEBI" id="CHEBI:74495"/>
        <dbReference type="ChEBI" id="CHEBI:82748"/>
        <dbReference type="EC" id="2.1.1.207"/>
    </reaction>
</comment>
<dbReference type="GO" id="GO:0141102">
    <property type="term" value="F:tRNA (5-carboxymethylaminomethyluridine(34)-2'-O)-methyltransferase activity"/>
    <property type="evidence" value="ECO:0007669"/>
    <property type="project" value="RHEA"/>
</dbReference>
<evidence type="ECO:0000259" key="8">
    <source>
        <dbReference type="Pfam" id="PF00588"/>
    </source>
</evidence>
<sequence>MSKPFHIVLIEPEIPPNTGNIARLCGATNTVLHLVGELGFSLDDRYLKRAGLDYWEVIDVRRWPSLEALQQEHPAARYWYTSKKAQRSYSGVDYQPGDFLVFGKETKGLPEELLCAEADHTIRIPIFNDRVRSLNLSTAAGIVLYEALRQTGRLT</sequence>
<keyword evidence="4 6" id="KW-0949">S-adenosyl-L-methionine</keyword>
<dbReference type="PANTHER" id="PTHR42971">
    <property type="entry name" value="TRNA (CYTIDINE(34)-2'-O)-METHYLTRANSFERASE"/>
    <property type="match status" value="1"/>
</dbReference>
<comment type="caution">
    <text evidence="6">Lacks conserved residue(s) required for the propagation of feature annotation.</text>
</comment>
<dbReference type="InterPro" id="IPR029028">
    <property type="entry name" value="Alpha/beta_knot_MTases"/>
</dbReference>
<evidence type="ECO:0000256" key="7">
    <source>
        <dbReference type="PIRSR" id="PIRSR029256-1"/>
    </source>
</evidence>
<evidence type="ECO:0000313" key="9">
    <source>
        <dbReference type="EMBL" id="APG26723.1"/>
    </source>
</evidence>
<evidence type="ECO:0000256" key="5">
    <source>
        <dbReference type="ARBA" id="ARBA00022694"/>
    </source>
</evidence>
<comment type="catalytic activity">
    <reaction evidence="6">
        <text>5-carboxymethylaminomethyluridine(34) in tRNA(Leu) + S-adenosyl-L-methionine = 5-carboxymethylaminomethyl-2'-O-methyluridine(34) in tRNA(Leu) + S-adenosyl-L-homocysteine + H(+)</text>
        <dbReference type="Rhea" id="RHEA:43088"/>
        <dbReference type="Rhea" id="RHEA-COMP:10333"/>
        <dbReference type="Rhea" id="RHEA-COMP:10334"/>
        <dbReference type="ChEBI" id="CHEBI:15378"/>
        <dbReference type="ChEBI" id="CHEBI:57856"/>
        <dbReference type="ChEBI" id="CHEBI:59789"/>
        <dbReference type="ChEBI" id="CHEBI:74508"/>
        <dbReference type="ChEBI" id="CHEBI:74511"/>
        <dbReference type="EC" id="2.1.1.207"/>
    </reaction>
</comment>
<gene>
    <name evidence="9" type="ORF">A7E78_01905</name>
</gene>
<dbReference type="GO" id="GO:0002130">
    <property type="term" value="P:wobble position ribose methylation"/>
    <property type="evidence" value="ECO:0007669"/>
    <property type="project" value="TreeGrafter"/>
</dbReference>
<dbReference type="GO" id="GO:0141098">
    <property type="term" value="F:tRNA (cytidine(34)-2'-O)-methyltransferase activity"/>
    <property type="evidence" value="ECO:0007669"/>
    <property type="project" value="RHEA"/>
</dbReference>
<evidence type="ECO:0000256" key="3">
    <source>
        <dbReference type="ARBA" id="ARBA00022679"/>
    </source>
</evidence>
<evidence type="ECO:0000256" key="1">
    <source>
        <dbReference type="ARBA" id="ARBA00022490"/>
    </source>
</evidence>
<dbReference type="PANTHER" id="PTHR42971:SF1">
    <property type="entry name" value="TRNA (CYTIDINE(34)-2'-O)-METHYLTRANSFERASE"/>
    <property type="match status" value="1"/>
</dbReference>
<keyword evidence="2 6" id="KW-0489">Methyltransferase</keyword>
<dbReference type="STRING" id="1842532.A7E78_01905"/>
<dbReference type="GO" id="GO:0042802">
    <property type="term" value="F:identical protein binding"/>
    <property type="evidence" value="ECO:0007669"/>
    <property type="project" value="UniProtKB-ARBA"/>
</dbReference>
<feature type="binding site" evidence="6 7">
    <location>
        <position position="133"/>
    </location>
    <ligand>
        <name>S-adenosyl-L-methionine</name>
        <dbReference type="ChEBI" id="CHEBI:59789"/>
    </ligand>
</feature>
<reference evidence="9 10" key="1">
    <citation type="journal article" date="2017" name="Genome Announc.">
        <title>Complete Genome Sequences of Two Acetylene-Fermenting Pelobacter acetylenicus Strains.</title>
        <authorList>
            <person name="Sutton J.M."/>
            <person name="Baesman S.M."/>
            <person name="Fierst J.L."/>
            <person name="Poret-Peterson A.T."/>
            <person name="Oremland R.S."/>
            <person name="Dunlap D.S."/>
            <person name="Akob D.M."/>
        </authorList>
    </citation>
    <scope>NUCLEOTIDE SEQUENCE [LARGE SCALE GENOMIC DNA]</scope>
    <source>
        <strain evidence="9 10">SFB93</strain>
    </source>
</reference>
<organism evidence="9 10">
    <name type="scientific">Syntrophotalea acetylenivorans</name>
    <dbReference type="NCBI Taxonomy" id="1842532"/>
    <lineage>
        <taxon>Bacteria</taxon>
        <taxon>Pseudomonadati</taxon>
        <taxon>Thermodesulfobacteriota</taxon>
        <taxon>Desulfuromonadia</taxon>
        <taxon>Desulfuromonadales</taxon>
        <taxon>Syntrophotaleaceae</taxon>
        <taxon>Syntrophotalea</taxon>
    </lineage>
</organism>
<accession>A0A1L3GLA6</accession>
<dbReference type="HAMAP" id="MF_01885">
    <property type="entry name" value="tRNA_methyltr_TrmL"/>
    <property type="match status" value="1"/>
</dbReference>
<evidence type="ECO:0000256" key="6">
    <source>
        <dbReference type="HAMAP-Rule" id="MF_01885"/>
    </source>
</evidence>
<dbReference type="EMBL" id="CP015519">
    <property type="protein sequence ID" value="APG26723.1"/>
    <property type="molecule type" value="Genomic_DNA"/>
</dbReference>
<dbReference type="OrthoDB" id="9789043at2"/>
<dbReference type="GO" id="GO:0003723">
    <property type="term" value="F:RNA binding"/>
    <property type="evidence" value="ECO:0007669"/>
    <property type="project" value="InterPro"/>
</dbReference>
<dbReference type="RefSeq" id="WP_072282683.1">
    <property type="nucleotide sequence ID" value="NZ_CP015519.1"/>
</dbReference>
<dbReference type="PIRSF" id="PIRSF029256">
    <property type="entry name" value="SpoU_TrmH_prd"/>
    <property type="match status" value="1"/>
</dbReference>
<dbReference type="InterPro" id="IPR001537">
    <property type="entry name" value="SpoU_MeTrfase"/>
</dbReference>
<name>A0A1L3GLA6_9BACT</name>
<dbReference type="InterPro" id="IPR016914">
    <property type="entry name" value="TrmL"/>
</dbReference>
<protein>
    <recommendedName>
        <fullName evidence="6">Putative tRNA (cytidine(34)-2'-O)-methyltransferase</fullName>
        <ecNumber evidence="6">2.1.1.207</ecNumber>
    </recommendedName>
    <alternativeName>
        <fullName evidence="6">tRNA (cytidine/uridine-2'-O-)-methyltransferase</fullName>
    </alternativeName>
</protein>
<dbReference type="InterPro" id="IPR029026">
    <property type="entry name" value="tRNA_m1G_MTases_N"/>
</dbReference>
<feature type="binding site" evidence="6 7">
    <location>
        <position position="124"/>
    </location>
    <ligand>
        <name>S-adenosyl-L-methionine</name>
        <dbReference type="ChEBI" id="CHEBI:59789"/>
    </ligand>
</feature>
<keyword evidence="5 6" id="KW-0819">tRNA processing</keyword>
<dbReference type="Pfam" id="PF00588">
    <property type="entry name" value="SpoU_methylase"/>
    <property type="match status" value="1"/>
</dbReference>
<keyword evidence="1 6" id="KW-0963">Cytoplasm</keyword>